<dbReference type="EC" id="2.7.7.6" evidence="2"/>
<dbReference type="InterPro" id="IPR024596">
    <property type="entry name" value="RNApol_su_b/EpuA"/>
</dbReference>
<proteinExistence type="predicted"/>
<keyword evidence="2" id="KW-0804">Transcription</keyword>
<accession>A0ABZ2N5P5</accession>
<keyword evidence="2" id="KW-0240">DNA-directed RNA polymerase</keyword>
<protein>
    <submittedName>
        <fullName evidence="2">DNA-directed RNA polymerase subunit beta</fullName>
        <ecNumber evidence="2">2.7.7.6</ecNumber>
    </submittedName>
</protein>
<keyword evidence="1" id="KW-0472">Membrane</keyword>
<organism evidence="2 3">
    <name type="scientific">Bacillus kandeliae</name>
    <dbReference type="NCBI Taxonomy" id="3129297"/>
    <lineage>
        <taxon>Bacteria</taxon>
        <taxon>Bacillati</taxon>
        <taxon>Bacillota</taxon>
        <taxon>Bacilli</taxon>
        <taxon>Bacillales</taxon>
        <taxon>Bacillaceae</taxon>
        <taxon>Bacillus</taxon>
    </lineage>
</organism>
<dbReference type="RefSeq" id="WP_338751950.1">
    <property type="nucleotide sequence ID" value="NZ_CP147404.1"/>
</dbReference>
<reference evidence="2 3" key="1">
    <citation type="submission" date="2024-02" db="EMBL/GenBank/DDBJ databases">
        <title>Seven novel Bacillus-like species.</title>
        <authorList>
            <person name="Liu G."/>
        </authorList>
    </citation>
    <scope>NUCLEOTIDE SEQUENCE [LARGE SCALE GENOMIC DNA]</scope>
    <source>
        <strain evidence="2 3">FJAT-52991</strain>
    </source>
</reference>
<keyword evidence="2" id="KW-0808">Transferase</keyword>
<dbReference type="Pfam" id="PF11772">
    <property type="entry name" value="EpuA"/>
    <property type="match status" value="1"/>
</dbReference>
<keyword evidence="1" id="KW-1133">Transmembrane helix</keyword>
<keyword evidence="3" id="KW-1185">Reference proteome</keyword>
<sequence length="68" mass="7816">MSEQKKTTQTKTQLTPFGRFIVTMFFLWITATIGALIGYSVIGKGNPIEVFDPQTWIHLVEVLYQSFF</sequence>
<keyword evidence="2" id="KW-0548">Nucleotidyltransferase</keyword>
<dbReference type="EMBL" id="CP147404">
    <property type="protein sequence ID" value="WXB92931.1"/>
    <property type="molecule type" value="Genomic_DNA"/>
</dbReference>
<dbReference type="GO" id="GO:0003899">
    <property type="term" value="F:DNA-directed RNA polymerase activity"/>
    <property type="evidence" value="ECO:0007669"/>
    <property type="project" value="UniProtKB-EC"/>
</dbReference>
<feature type="transmembrane region" description="Helical" evidence="1">
    <location>
        <begin position="20"/>
        <end position="42"/>
    </location>
</feature>
<name>A0ABZ2N5P5_9BACI</name>
<gene>
    <name evidence="2" type="ORF">WDJ61_17160</name>
</gene>
<evidence type="ECO:0000256" key="1">
    <source>
        <dbReference type="SAM" id="Phobius"/>
    </source>
</evidence>
<evidence type="ECO:0000313" key="2">
    <source>
        <dbReference type="EMBL" id="WXB92931.1"/>
    </source>
</evidence>
<dbReference type="Proteomes" id="UP001387364">
    <property type="component" value="Chromosome"/>
</dbReference>
<keyword evidence="1" id="KW-0812">Transmembrane</keyword>
<dbReference type="GO" id="GO:0000428">
    <property type="term" value="C:DNA-directed RNA polymerase complex"/>
    <property type="evidence" value="ECO:0007669"/>
    <property type="project" value="UniProtKB-KW"/>
</dbReference>
<evidence type="ECO:0000313" key="3">
    <source>
        <dbReference type="Proteomes" id="UP001387364"/>
    </source>
</evidence>